<sequence>MKHLALAAGAALAVSTVVSVAAVPSPARAATPGAVFFGYKGAGVEVVTQEGGLSKLTVGGGSFVAQFAAAPGGGKVAWIDGKGRLHVKSAAGDKVVATNAAYA</sequence>
<feature type="signal peptide" evidence="1">
    <location>
        <begin position="1"/>
        <end position="29"/>
    </location>
</feature>
<feature type="chain" id="PRO_5045339388" evidence="1">
    <location>
        <begin position="30"/>
        <end position="103"/>
    </location>
</feature>
<accession>A0ABW3E5F7</accession>
<organism evidence="2 3">
    <name type="scientific">Streptosporangium algeriense</name>
    <dbReference type="NCBI Taxonomy" id="1682748"/>
    <lineage>
        <taxon>Bacteria</taxon>
        <taxon>Bacillati</taxon>
        <taxon>Actinomycetota</taxon>
        <taxon>Actinomycetes</taxon>
        <taxon>Streptosporangiales</taxon>
        <taxon>Streptosporangiaceae</taxon>
        <taxon>Streptosporangium</taxon>
    </lineage>
</organism>
<evidence type="ECO:0000313" key="3">
    <source>
        <dbReference type="Proteomes" id="UP001597024"/>
    </source>
</evidence>
<dbReference type="Proteomes" id="UP001597024">
    <property type="component" value="Unassembled WGS sequence"/>
</dbReference>
<name>A0ABW3E5F7_9ACTN</name>
<comment type="caution">
    <text evidence="2">The sequence shown here is derived from an EMBL/GenBank/DDBJ whole genome shotgun (WGS) entry which is preliminary data.</text>
</comment>
<protein>
    <submittedName>
        <fullName evidence="2">Uncharacterized protein</fullName>
    </submittedName>
</protein>
<evidence type="ECO:0000313" key="2">
    <source>
        <dbReference type="EMBL" id="MFD0891385.1"/>
    </source>
</evidence>
<dbReference type="EMBL" id="JBHTHX010003133">
    <property type="protein sequence ID" value="MFD0891385.1"/>
    <property type="molecule type" value="Genomic_DNA"/>
</dbReference>
<keyword evidence="1" id="KW-0732">Signal</keyword>
<evidence type="ECO:0000256" key="1">
    <source>
        <dbReference type="SAM" id="SignalP"/>
    </source>
</evidence>
<reference evidence="3" key="1">
    <citation type="journal article" date="2019" name="Int. J. Syst. Evol. Microbiol.">
        <title>The Global Catalogue of Microorganisms (GCM) 10K type strain sequencing project: providing services to taxonomists for standard genome sequencing and annotation.</title>
        <authorList>
            <consortium name="The Broad Institute Genomics Platform"/>
            <consortium name="The Broad Institute Genome Sequencing Center for Infectious Disease"/>
            <person name="Wu L."/>
            <person name="Ma J."/>
        </authorList>
    </citation>
    <scope>NUCLEOTIDE SEQUENCE [LARGE SCALE GENOMIC DNA]</scope>
    <source>
        <strain evidence="3">CCUG 62974</strain>
    </source>
</reference>
<proteinExistence type="predicted"/>
<feature type="non-terminal residue" evidence="2">
    <location>
        <position position="103"/>
    </location>
</feature>
<gene>
    <name evidence="2" type="ORF">ACFQ08_43125</name>
</gene>
<keyword evidence="3" id="KW-1185">Reference proteome</keyword>